<dbReference type="CDD" id="cd19166">
    <property type="entry name" value="HemeO-bac"/>
    <property type="match status" value="1"/>
</dbReference>
<organism evidence="1 2">
    <name type="scientific">Niabella yanshanensis</name>
    <dbReference type="NCBI Taxonomy" id="577386"/>
    <lineage>
        <taxon>Bacteria</taxon>
        <taxon>Pseudomonadati</taxon>
        <taxon>Bacteroidota</taxon>
        <taxon>Chitinophagia</taxon>
        <taxon>Chitinophagales</taxon>
        <taxon>Chitinophagaceae</taxon>
        <taxon>Niabella</taxon>
    </lineage>
</organism>
<proteinExistence type="predicted"/>
<dbReference type="Pfam" id="PF01126">
    <property type="entry name" value="Heme_oxygenase"/>
    <property type="match status" value="1"/>
</dbReference>
<dbReference type="InterPro" id="IPR016053">
    <property type="entry name" value="Haem_Oase-like"/>
</dbReference>
<protein>
    <submittedName>
        <fullName evidence="1">Biliverdin-producing heme oxygenase</fullName>
    </submittedName>
</protein>
<dbReference type="Proteomes" id="UP001325680">
    <property type="component" value="Chromosome"/>
</dbReference>
<dbReference type="EMBL" id="CP139960">
    <property type="protein sequence ID" value="WQD37234.1"/>
    <property type="molecule type" value="Genomic_DNA"/>
</dbReference>
<keyword evidence="2" id="KW-1185">Reference proteome</keyword>
<sequence length="190" mass="21315">MLSTIIKTTTAPLHTRLEEAMFANAIMDGSFTLADYNKVLRVNYFVHQLLEPIIFDVLGKRTGQEIEPGKRKKLPALEADMKASEINLSEDQHLPVNQPSFHSKVEALGALYVLEGATLGGQVIIKRLKKNEAFADLPLAYYNVYAGDTGVMWKQFLELINQYEDHDSALQGAQKVYNLYLEATNAIKRA</sequence>
<dbReference type="RefSeq" id="WP_114792265.1">
    <property type="nucleotide sequence ID" value="NZ_CP139960.1"/>
</dbReference>
<reference evidence="1 2" key="1">
    <citation type="submission" date="2023-12" db="EMBL/GenBank/DDBJ databases">
        <title>Genome sequencing and assembly of bacterial species from a model synthetic community.</title>
        <authorList>
            <person name="Hogle S.L."/>
        </authorList>
    </citation>
    <scope>NUCLEOTIDE SEQUENCE [LARGE SCALE GENOMIC DNA]</scope>
    <source>
        <strain evidence="1 2">HAMBI_3031</strain>
    </source>
</reference>
<gene>
    <name evidence="1" type="ORF">U0035_16315</name>
</gene>
<accession>A0ABZ0W3D0</accession>
<dbReference type="InterPro" id="IPR016084">
    <property type="entry name" value="Haem_Oase-like_multi-hlx"/>
</dbReference>
<evidence type="ECO:0000313" key="1">
    <source>
        <dbReference type="EMBL" id="WQD37234.1"/>
    </source>
</evidence>
<dbReference type="Gene3D" id="1.20.910.10">
    <property type="entry name" value="Heme oxygenase-like"/>
    <property type="match status" value="1"/>
</dbReference>
<name>A0ABZ0W3D0_9BACT</name>
<dbReference type="SUPFAM" id="SSF48613">
    <property type="entry name" value="Heme oxygenase-like"/>
    <property type="match status" value="1"/>
</dbReference>
<evidence type="ECO:0000313" key="2">
    <source>
        <dbReference type="Proteomes" id="UP001325680"/>
    </source>
</evidence>